<evidence type="ECO:0000313" key="2">
    <source>
        <dbReference type="EMBL" id="MDR5693299.1"/>
    </source>
</evidence>
<dbReference type="EMBL" id="JAVKGS010000004">
    <property type="protein sequence ID" value="MDR5693299.1"/>
    <property type="molecule type" value="Genomic_DNA"/>
</dbReference>
<evidence type="ECO:0000256" key="1">
    <source>
        <dbReference type="SAM" id="Phobius"/>
    </source>
</evidence>
<dbReference type="RefSeq" id="WP_310521598.1">
    <property type="nucleotide sequence ID" value="NZ_BAABBS010000003.1"/>
</dbReference>
<feature type="transmembrane region" description="Helical" evidence="1">
    <location>
        <begin position="114"/>
        <end position="131"/>
    </location>
</feature>
<evidence type="ECO:0008006" key="4">
    <source>
        <dbReference type="Google" id="ProtNLM"/>
    </source>
</evidence>
<feature type="transmembrane region" description="Helical" evidence="1">
    <location>
        <begin position="90"/>
        <end position="108"/>
    </location>
</feature>
<organism evidence="2 3">
    <name type="scientific">Agromyces indicus</name>
    <dbReference type="NCBI Taxonomy" id="758919"/>
    <lineage>
        <taxon>Bacteria</taxon>
        <taxon>Bacillati</taxon>
        <taxon>Actinomycetota</taxon>
        <taxon>Actinomycetes</taxon>
        <taxon>Micrococcales</taxon>
        <taxon>Microbacteriaceae</taxon>
        <taxon>Agromyces</taxon>
    </lineage>
</organism>
<keyword evidence="1" id="KW-0812">Transmembrane</keyword>
<proteinExistence type="predicted"/>
<dbReference type="Proteomes" id="UP001260072">
    <property type="component" value="Unassembled WGS sequence"/>
</dbReference>
<evidence type="ECO:0000313" key="3">
    <source>
        <dbReference type="Proteomes" id="UP001260072"/>
    </source>
</evidence>
<gene>
    <name evidence="2" type="ORF">RH861_14590</name>
</gene>
<accession>A0ABU1FNF6</accession>
<protein>
    <recommendedName>
        <fullName evidence="4">Histidine kinase</fullName>
    </recommendedName>
</protein>
<feature type="transmembrane region" description="Helical" evidence="1">
    <location>
        <begin position="57"/>
        <end position="78"/>
    </location>
</feature>
<feature type="transmembrane region" description="Helical" evidence="1">
    <location>
        <begin position="21"/>
        <end position="45"/>
    </location>
</feature>
<keyword evidence="1" id="KW-0472">Membrane</keyword>
<reference evidence="3" key="1">
    <citation type="submission" date="2023-07" db="EMBL/GenBank/DDBJ databases">
        <title>Description of three actinobacteria isolated from air of manufacturing shop in a pharmaceutical factory.</title>
        <authorList>
            <person name="Zhang D.-F."/>
        </authorList>
    </citation>
    <scope>NUCLEOTIDE SEQUENCE [LARGE SCALE GENOMIC DNA]</scope>
    <source>
        <strain evidence="3">CCTCC AB 2011122</strain>
    </source>
</reference>
<comment type="caution">
    <text evidence="2">The sequence shown here is derived from an EMBL/GenBank/DDBJ whole genome shotgun (WGS) entry which is preliminary data.</text>
</comment>
<keyword evidence="1" id="KW-1133">Transmembrane helix</keyword>
<keyword evidence="3" id="KW-1185">Reference proteome</keyword>
<name>A0ABU1FNF6_9MICO</name>
<sequence>MNGRDAGRDATASAPGGVRAALLTVTVLLFAEAAALAAMVAWLVIDLLVLQPSSFATAIALIVITALAAAWVAAIAVASVRRAPWARAGAIVWQVLQLSIAVGAFQGLFARPDIGWALLIPAVTVVGLLLWPPVRAAYARDEDASHPAAG</sequence>